<reference evidence="2 3" key="1">
    <citation type="submission" date="2019-01" db="EMBL/GenBank/DDBJ databases">
        <title>Draft genome sequences of three monokaryotic isolates of the white-rot basidiomycete fungus Dichomitus squalens.</title>
        <authorList>
            <consortium name="DOE Joint Genome Institute"/>
            <person name="Lopez S.C."/>
            <person name="Andreopoulos B."/>
            <person name="Pangilinan J."/>
            <person name="Lipzen A."/>
            <person name="Riley R."/>
            <person name="Ahrendt S."/>
            <person name="Ng V."/>
            <person name="Barry K."/>
            <person name="Daum C."/>
            <person name="Grigoriev I.V."/>
            <person name="Hilden K.S."/>
            <person name="Makela M.R."/>
            <person name="de Vries R.P."/>
        </authorList>
    </citation>
    <scope>NUCLEOTIDE SEQUENCE [LARGE SCALE GENOMIC DNA]</scope>
    <source>
        <strain evidence="2 3">CBS 464.89</strain>
    </source>
</reference>
<feature type="region of interest" description="Disordered" evidence="1">
    <location>
        <begin position="233"/>
        <end position="257"/>
    </location>
</feature>
<feature type="compositionally biased region" description="Polar residues" evidence="1">
    <location>
        <begin position="280"/>
        <end position="295"/>
    </location>
</feature>
<feature type="compositionally biased region" description="Basic and acidic residues" evidence="1">
    <location>
        <begin position="330"/>
        <end position="350"/>
    </location>
</feature>
<keyword evidence="3" id="KW-1185">Reference proteome</keyword>
<feature type="region of interest" description="Disordered" evidence="1">
    <location>
        <begin position="272"/>
        <end position="311"/>
    </location>
</feature>
<gene>
    <name evidence="2" type="ORF">BD310DRAFT_928272</name>
</gene>
<evidence type="ECO:0000313" key="2">
    <source>
        <dbReference type="EMBL" id="TBU57917.1"/>
    </source>
</evidence>
<dbReference type="AlphaFoldDB" id="A0A4Q9PTS8"/>
<name>A0A4Q9PTS8_9APHY</name>
<dbReference type="Proteomes" id="UP000292082">
    <property type="component" value="Unassembled WGS sequence"/>
</dbReference>
<accession>A0A4Q9PTS8</accession>
<proteinExistence type="predicted"/>
<evidence type="ECO:0008006" key="4">
    <source>
        <dbReference type="Google" id="ProtNLM"/>
    </source>
</evidence>
<organism evidence="2 3">
    <name type="scientific">Dichomitus squalens</name>
    <dbReference type="NCBI Taxonomy" id="114155"/>
    <lineage>
        <taxon>Eukaryota</taxon>
        <taxon>Fungi</taxon>
        <taxon>Dikarya</taxon>
        <taxon>Basidiomycota</taxon>
        <taxon>Agaricomycotina</taxon>
        <taxon>Agaricomycetes</taxon>
        <taxon>Polyporales</taxon>
        <taxon>Polyporaceae</taxon>
        <taxon>Dichomitus</taxon>
    </lineage>
</organism>
<feature type="compositionally biased region" description="Polar residues" evidence="1">
    <location>
        <begin position="242"/>
        <end position="257"/>
    </location>
</feature>
<feature type="region of interest" description="Disordered" evidence="1">
    <location>
        <begin position="330"/>
        <end position="382"/>
    </location>
</feature>
<evidence type="ECO:0000256" key="1">
    <source>
        <dbReference type="SAM" id="MobiDB-lite"/>
    </source>
</evidence>
<sequence>MPKRERDIYLRLHRDPKGAILKRDKAPFGLRTPNGFVWGHRLDHIFWMPRVPGTNALTVWSRSMLKAFGEGYNDGDWEETLVPPRVLRPWPVLKLEPQNGDADANPDTTFNAVDQGCDHEHKGLKKAEEEENEAAQVEEAKQSLSFMALMGECPYDPYETCTGPVLFNAKGVKDAEGTPYSYVWCEHFKTLLLGLPDPQSVVVFAVATTGNPCLDADTTGVRVIGADRSAEAFKGKGKESATAENDGTSTDDLPSASSAVDVVMAESETTGIDAVAATEEVSSTGDPGVTASNEKSPAAPHDPYSPEGLPKLEEFIPDKFFPDVLLVHDPDNATKSRKDDNSEGDLDKPVMYKRYFPSPEEPKGNGEEETAESEATPSPKENVAHLYLRKKNRFGSGNHSFVYRAPLTLPPPLSGRSPTGQVTVAAKLAYSRCTAHELLHNEARVYDTLPKHLQEDWCGYNVVPQCRFPVPVSAITPKFFGFYLPVDKEGKFMMKRHAGCSEDEPHAIEWASPILLMEECGTPVEPAEFTADQRTECFSLILRLHHMDIVQGSFYIRNIMCQPGPLTLPPDKRSYDHPSFRIIDFGRGKCWDWELEALTGAKNMSDKSKAEARDRRRLEFRRRISDEVARARKELLVMDFGF</sequence>
<dbReference type="EMBL" id="ML145131">
    <property type="protein sequence ID" value="TBU57917.1"/>
    <property type="molecule type" value="Genomic_DNA"/>
</dbReference>
<protein>
    <recommendedName>
        <fullName evidence="4">Protein kinase domain-containing protein</fullName>
    </recommendedName>
</protein>
<evidence type="ECO:0000313" key="3">
    <source>
        <dbReference type="Proteomes" id="UP000292082"/>
    </source>
</evidence>